<evidence type="ECO:0000313" key="2">
    <source>
        <dbReference type="Proteomes" id="UP000095472"/>
    </source>
</evidence>
<protein>
    <submittedName>
        <fullName evidence="1">Uncharacterized protein</fullName>
    </submittedName>
</protein>
<sequence>MDKISRTDQINNLVFQSTPGFTGATFDYAAIDNNEAIDPLPATVTLGTIPNQPPASENLNQSVFPGSTVPVPRLAGSDPDGEVEFYRIDTLPPANQGILYLGDPNNGGTPVTPGQQLTPEQASRLFFQSTGNFTQANFTYRAFDDLGKPSPEPGTVSLAPLRSPIDLHGQTMQRTPLHPIALLAYSPSLPTIQMVRFSFTRLPIFPPKPRDFILGRSE</sequence>
<evidence type="ECO:0000313" key="1">
    <source>
        <dbReference type="EMBL" id="XPM66205.1"/>
    </source>
</evidence>
<dbReference type="Proteomes" id="UP000095472">
    <property type="component" value="Chromosome"/>
</dbReference>
<reference evidence="1 2" key="1">
    <citation type="journal article" date="2016" name="Genome Announc.">
        <title>Draft Genome Sequence of the Thermotolerant Cyanobacterium Desertifilum sp. IPPAS B-1220.</title>
        <authorList>
            <person name="Mironov K.S."/>
            <person name="Sinetova M.A."/>
            <person name="Bolatkhan K."/>
            <person name="Zayadan B.K."/>
            <person name="Ustinova V.V."/>
            <person name="Kupriyanova E.V."/>
            <person name="Skrypnik A.N."/>
            <person name="Gogoleva N.E."/>
            <person name="Gogolev Y.V."/>
            <person name="Los D.A."/>
        </authorList>
    </citation>
    <scope>NUCLEOTIDE SEQUENCE [LARGE SCALE GENOMIC DNA]</scope>
    <source>
        <strain evidence="1 2">IPPAS B-1220</strain>
    </source>
</reference>
<dbReference type="EMBL" id="CP182909">
    <property type="protein sequence ID" value="XPM66205.1"/>
    <property type="molecule type" value="Genomic_DNA"/>
</dbReference>
<name>A0ACD5GZ32_9CYAN</name>
<gene>
    <name evidence="1" type="ORF">BH720_012880</name>
</gene>
<proteinExistence type="predicted"/>
<accession>A0ACD5GZ32</accession>
<keyword evidence="2" id="KW-1185">Reference proteome</keyword>
<organism evidence="1 2">
    <name type="scientific">Desertifilum tharense IPPAS B-1220</name>
    <dbReference type="NCBI Taxonomy" id="1781255"/>
    <lineage>
        <taxon>Bacteria</taxon>
        <taxon>Bacillati</taxon>
        <taxon>Cyanobacteriota</taxon>
        <taxon>Cyanophyceae</taxon>
        <taxon>Desertifilales</taxon>
        <taxon>Desertifilaceae</taxon>
        <taxon>Desertifilum</taxon>
    </lineage>
</organism>